<gene>
    <name evidence="1" type="ORF">DY000_02059973</name>
</gene>
<sequence length="125" mass="14285">MENKSGYGREPGYRGDVEFGYGDEYDDEEEDVKLLFWGDCLGRRLGPSFLGRVDDSERLARDFYTILNEPSLRLTDEYSSNAHARRQLPSPELQPDFSDNVFHHFILATDDDIVCPERLGSTLGC</sequence>
<comment type="caution">
    <text evidence="1">The sequence shown here is derived from an EMBL/GenBank/DDBJ whole genome shotgun (WGS) entry which is preliminary data.</text>
</comment>
<organism evidence="1 2">
    <name type="scientific">Brassica cretica</name>
    <name type="common">Mustard</name>
    <dbReference type="NCBI Taxonomy" id="69181"/>
    <lineage>
        <taxon>Eukaryota</taxon>
        <taxon>Viridiplantae</taxon>
        <taxon>Streptophyta</taxon>
        <taxon>Embryophyta</taxon>
        <taxon>Tracheophyta</taxon>
        <taxon>Spermatophyta</taxon>
        <taxon>Magnoliopsida</taxon>
        <taxon>eudicotyledons</taxon>
        <taxon>Gunneridae</taxon>
        <taxon>Pentapetalae</taxon>
        <taxon>rosids</taxon>
        <taxon>malvids</taxon>
        <taxon>Brassicales</taxon>
        <taxon>Brassicaceae</taxon>
        <taxon>Brassiceae</taxon>
        <taxon>Brassica</taxon>
    </lineage>
</organism>
<dbReference type="EMBL" id="QGKV02001556">
    <property type="protein sequence ID" value="KAF3517741.1"/>
    <property type="molecule type" value="Genomic_DNA"/>
</dbReference>
<evidence type="ECO:0000313" key="2">
    <source>
        <dbReference type="Proteomes" id="UP000266723"/>
    </source>
</evidence>
<protein>
    <submittedName>
        <fullName evidence="1">Uncharacterized protein</fullName>
    </submittedName>
</protein>
<dbReference type="PANTHER" id="PTHR36775:SF1">
    <property type="entry name" value="LYR MOTIF PROTEIN"/>
    <property type="match status" value="1"/>
</dbReference>
<dbReference type="PANTHER" id="PTHR36775">
    <property type="entry name" value="LYR MOTIF PROTEIN"/>
    <property type="match status" value="1"/>
</dbReference>
<reference evidence="1 2" key="1">
    <citation type="journal article" date="2020" name="BMC Genomics">
        <title>Intraspecific diversification of the crop wild relative Brassica cretica Lam. using demographic model selection.</title>
        <authorList>
            <person name="Kioukis A."/>
            <person name="Michalopoulou V.A."/>
            <person name="Briers L."/>
            <person name="Pirintsos S."/>
            <person name="Studholme D.J."/>
            <person name="Pavlidis P."/>
            <person name="Sarris P.F."/>
        </authorList>
    </citation>
    <scope>NUCLEOTIDE SEQUENCE [LARGE SCALE GENOMIC DNA]</scope>
    <source>
        <strain evidence="2">cv. PFS-1207/04</strain>
    </source>
</reference>
<accession>A0ABQ7AU98</accession>
<evidence type="ECO:0000313" key="1">
    <source>
        <dbReference type="EMBL" id="KAF3517741.1"/>
    </source>
</evidence>
<proteinExistence type="predicted"/>
<keyword evidence="2" id="KW-1185">Reference proteome</keyword>
<dbReference type="Proteomes" id="UP000266723">
    <property type="component" value="Unassembled WGS sequence"/>
</dbReference>
<name>A0ABQ7AU98_BRACR</name>